<sequence>MTSRANPFFNVSPLPYQTPPFDLIDEAHFLPALEAGIAEKRQEVAAIASNPEPATFANTYEALERSGSLLNRVYPVFAAMTSANTSERLQQVDELITPQLTALNDEIYLNPALFARLDSVYQQRGSQCPDAEAMRLVEVTWQRFQLAGASLSERDKAQLRACNQELASLGTRFGNRLLAATNAAAYTVSSAAALDGLSPAALAQAKDAAEARGLHDAWLIPLQNTTQQPVLQSLTVRATREALFQQALTRSEQGDDNDTRAIVSRMAQLRAQQASLLGFDSFAAWSLQDQMAKTPEAAQSFMRNIVPAATARAGREAADIQQLIADQNHSFPLRAWDWNYYAEQVRTAQYALDEGQIRPYFEINTVLEKGVFWCASQLYGIRFEQRHDLPVYHPDVNVYEIFDADGAPLALFYTDFFTRDNKSGGAWMGNFVDQSTLLESRPVIYNVCNYSKPQPGQPALLSWDEVITLFHEFGHTLHGLFATQRYASLSGTATPRDFVEFPSQINEHWASQDQVFAHYARHYQTGEAMPAALRDKMVRAAKFNKGYDMTELLAAALLDLQWHSLSPHDNPQDVSHFEQQALAAENIALSAVPPRYRSSYFRHIWGGGYAAGYYAYIWTQMLADDGYQAFVERGGLTRENGQRFREQILSRGNSSDLQHLWLAWRGKAPDIGPMLKHRGLDEA</sequence>
<dbReference type="Proteomes" id="UP000071979">
    <property type="component" value="Unassembled WGS sequence"/>
</dbReference>
<protein>
    <recommendedName>
        <fullName evidence="13">Dipeptidyl carboxypeptidase</fullName>
        <ecNumber evidence="12">3.4.15.5</ecNumber>
    </recommendedName>
    <alternativeName>
        <fullName evidence="14">Peptidyl-dipeptidase Dcp</fullName>
    </alternativeName>
</protein>
<dbReference type="GO" id="GO:0005829">
    <property type="term" value="C:cytosol"/>
    <property type="evidence" value="ECO:0007669"/>
    <property type="project" value="TreeGrafter"/>
</dbReference>
<evidence type="ECO:0000256" key="14">
    <source>
        <dbReference type="ARBA" id="ARBA00075608"/>
    </source>
</evidence>
<dbReference type="PANTHER" id="PTHR43660">
    <property type="entry name" value="DIPEPTIDYL CARBOXYPEPTIDASE"/>
    <property type="match status" value="1"/>
</dbReference>
<evidence type="ECO:0000256" key="3">
    <source>
        <dbReference type="ARBA" id="ARBA00022490"/>
    </source>
</evidence>
<dbReference type="GO" id="GO:0046872">
    <property type="term" value="F:metal ion binding"/>
    <property type="evidence" value="ECO:0007669"/>
    <property type="project" value="UniProtKB-UniRule"/>
</dbReference>
<comment type="cofactor">
    <cofactor evidence="15">
        <name>Zn(2+)</name>
        <dbReference type="ChEBI" id="CHEBI:29105"/>
    </cofactor>
    <text evidence="15">Binds 1 zinc ion.</text>
</comment>
<evidence type="ECO:0000256" key="10">
    <source>
        <dbReference type="ARBA" id="ARBA00052506"/>
    </source>
</evidence>
<evidence type="ECO:0000256" key="6">
    <source>
        <dbReference type="ARBA" id="ARBA00022723"/>
    </source>
</evidence>
<comment type="function">
    <text evidence="11">Removes dipeptides from the C-termini of N-blocked tripeptides, tetrapeptides and larger peptides.</text>
</comment>
<dbReference type="Gene3D" id="3.40.390.10">
    <property type="entry name" value="Collagenase (Catalytic Domain)"/>
    <property type="match status" value="1"/>
</dbReference>
<dbReference type="GO" id="GO:0006508">
    <property type="term" value="P:proteolysis"/>
    <property type="evidence" value="ECO:0007669"/>
    <property type="project" value="UniProtKB-KW"/>
</dbReference>
<dbReference type="FunFam" id="3.40.390.10:FF:000009">
    <property type="entry name" value="Oligopeptidase A"/>
    <property type="match status" value="1"/>
</dbReference>
<evidence type="ECO:0000256" key="13">
    <source>
        <dbReference type="ARBA" id="ARBA00070755"/>
    </source>
</evidence>
<keyword evidence="9 15" id="KW-0482">Metalloprotease</keyword>
<dbReference type="PANTHER" id="PTHR43660:SF1">
    <property type="entry name" value="DIPEPTIDYL CARBOXYPEPTIDASE"/>
    <property type="match status" value="1"/>
</dbReference>
<evidence type="ECO:0000256" key="8">
    <source>
        <dbReference type="ARBA" id="ARBA00022833"/>
    </source>
</evidence>
<dbReference type="Gene3D" id="1.10.1370.10">
    <property type="entry name" value="Neurolysin, domain 3"/>
    <property type="match status" value="1"/>
</dbReference>
<dbReference type="Gene3D" id="1.10.1370.40">
    <property type="match status" value="1"/>
</dbReference>
<dbReference type="FunFam" id="1.10.1370.40:FF:000001">
    <property type="entry name" value="Dipeptidyl carboxypeptidase II"/>
    <property type="match status" value="1"/>
</dbReference>
<dbReference type="CDD" id="cd06456">
    <property type="entry name" value="M3A_DCP"/>
    <property type="match status" value="1"/>
</dbReference>
<evidence type="ECO:0000256" key="11">
    <source>
        <dbReference type="ARBA" id="ARBA00054529"/>
    </source>
</evidence>
<comment type="caution">
    <text evidence="17">The sequence shown here is derived from an EMBL/GenBank/DDBJ whole genome shotgun (WGS) entry which is preliminary data.</text>
</comment>
<dbReference type="GO" id="GO:0004222">
    <property type="term" value="F:metalloendopeptidase activity"/>
    <property type="evidence" value="ECO:0007669"/>
    <property type="project" value="InterPro"/>
</dbReference>
<evidence type="ECO:0000256" key="5">
    <source>
        <dbReference type="ARBA" id="ARBA00022670"/>
    </source>
</evidence>
<feature type="domain" description="Peptidase M3A/M3B catalytic" evidence="16">
    <location>
        <begin position="231"/>
        <end position="679"/>
    </location>
</feature>
<keyword evidence="6 15" id="KW-0479">Metal-binding</keyword>
<keyword evidence="7 15" id="KW-0378">Hydrolase</keyword>
<comment type="catalytic activity">
    <reaction evidence="10">
        <text>Hydrolysis of unblocked, C-terminal dipeptides from oligopeptides, with broad specificity. Does not hydrolyze bonds in which P1' is Pro, or both P1 and P1' are Gly.</text>
        <dbReference type="EC" id="3.4.15.5"/>
    </reaction>
</comment>
<dbReference type="InterPro" id="IPR024079">
    <property type="entry name" value="MetalloPept_cat_dom_sf"/>
</dbReference>
<dbReference type="InterPro" id="IPR034005">
    <property type="entry name" value="M3A_DCP"/>
</dbReference>
<keyword evidence="8 15" id="KW-0862">Zinc</keyword>
<dbReference type="AlphaFoldDB" id="A0A8E1V872"/>
<evidence type="ECO:0000259" key="16">
    <source>
        <dbReference type="Pfam" id="PF01432"/>
    </source>
</evidence>
<keyword evidence="3" id="KW-0963">Cytoplasm</keyword>
<dbReference type="Pfam" id="PF01432">
    <property type="entry name" value="Peptidase_M3"/>
    <property type="match status" value="1"/>
</dbReference>
<dbReference type="EC" id="3.4.15.5" evidence="12"/>
<dbReference type="InterPro" id="IPR001567">
    <property type="entry name" value="Pept_M3A_M3B_dom"/>
</dbReference>
<comment type="subcellular location">
    <subcellularLocation>
        <location evidence="1">Cytoplasm</location>
    </subcellularLocation>
</comment>
<proteinExistence type="inferred from homology"/>
<evidence type="ECO:0000256" key="9">
    <source>
        <dbReference type="ARBA" id="ARBA00023049"/>
    </source>
</evidence>
<dbReference type="GO" id="GO:0004180">
    <property type="term" value="F:carboxypeptidase activity"/>
    <property type="evidence" value="ECO:0007669"/>
    <property type="project" value="UniProtKB-KW"/>
</dbReference>
<dbReference type="InterPro" id="IPR024077">
    <property type="entry name" value="Neurolysin/TOP_dom2"/>
</dbReference>
<keyword evidence="4 17" id="KW-0121">Carboxypeptidase</keyword>
<evidence type="ECO:0000256" key="4">
    <source>
        <dbReference type="ARBA" id="ARBA00022645"/>
    </source>
</evidence>
<evidence type="ECO:0000313" key="18">
    <source>
        <dbReference type="Proteomes" id="UP000071979"/>
    </source>
</evidence>
<keyword evidence="5 15" id="KW-0645">Protease</keyword>
<evidence type="ECO:0000313" key="17">
    <source>
        <dbReference type="EMBL" id="KTS67722.1"/>
    </source>
</evidence>
<dbReference type="RefSeq" id="WP_058774692.1">
    <property type="nucleotide sequence ID" value="NZ_CP074350.1"/>
</dbReference>
<evidence type="ECO:0000256" key="1">
    <source>
        <dbReference type="ARBA" id="ARBA00004496"/>
    </source>
</evidence>
<reference evidence="17 18" key="1">
    <citation type="journal article" date="2016" name="Front. Microbiol.">
        <title>Genomic Resource of Rice Seed Associated Bacteria.</title>
        <authorList>
            <person name="Midha S."/>
            <person name="Bansal K."/>
            <person name="Sharma S."/>
            <person name="Kumar N."/>
            <person name="Patil P.P."/>
            <person name="Chaudhry V."/>
            <person name="Patil P.B."/>
        </authorList>
    </citation>
    <scope>NUCLEOTIDE SEQUENCE [LARGE SCALE GENOMIC DNA]</scope>
    <source>
        <strain evidence="17 18">SA3</strain>
    </source>
</reference>
<organism evidence="17 18">
    <name type="scientific">Pantoea dispersa</name>
    <dbReference type="NCBI Taxonomy" id="59814"/>
    <lineage>
        <taxon>Bacteria</taxon>
        <taxon>Pseudomonadati</taxon>
        <taxon>Pseudomonadota</taxon>
        <taxon>Gammaproteobacteria</taxon>
        <taxon>Enterobacterales</taxon>
        <taxon>Erwiniaceae</taxon>
        <taxon>Pantoea</taxon>
    </lineage>
</organism>
<gene>
    <name evidence="17" type="ORF">SA3R_10325</name>
</gene>
<dbReference type="NCBIfam" id="NF007624">
    <property type="entry name" value="PRK10280.1"/>
    <property type="match status" value="1"/>
</dbReference>
<name>A0A8E1V872_9GAMM</name>
<evidence type="ECO:0000256" key="2">
    <source>
        <dbReference type="ARBA" id="ARBA00006040"/>
    </source>
</evidence>
<comment type="similarity">
    <text evidence="2 15">Belongs to the peptidase M3 family.</text>
</comment>
<dbReference type="InterPro" id="IPR045090">
    <property type="entry name" value="Pept_M3A_M3B"/>
</dbReference>
<evidence type="ECO:0000256" key="12">
    <source>
        <dbReference type="ARBA" id="ARBA00066668"/>
    </source>
</evidence>
<accession>A0A8E1V872</accession>
<evidence type="ECO:0000256" key="15">
    <source>
        <dbReference type="RuleBase" id="RU003435"/>
    </source>
</evidence>
<evidence type="ECO:0000256" key="7">
    <source>
        <dbReference type="ARBA" id="ARBA00022801"/>
    </source>
</evidence>
<dbReference type="EMBL" id="LDSE01000020">
    <property type="protein sequence ID" value="KTS67722.1"/>
    <property type="molecule type" value="Genomic_DNA"/>
</dbReference>
<dbReference type="SUPFAM" id="SSF55486">
    <property type="entry name" value="Metalloproteases ('zincins'), catalytic domain"/>
    <property type="match status" value="1"/>
</dbReference>
<dbReference type="GO" id="GO:0008241">
    <property type="term" value="F:peptidyl-dipeptidase activity"/>
    <property type="evidence" value="ECO:0007669"/>
    <property type="project" value="UniProtKB-EC"/>
</dbReference>